<evidence type="ECO:0000256" key="1">
    <source>
        <dbReference type="ARBA" id="ARBA00004448"/>
    </source>
</evidence>
<dbReference type="EMBL" id="KU869713">
    <property type="protein sequence ID" value="AND97109.1"/>
    <property type="molecule type" value="Genomic_DNA"/>
</dbReference>
<dbReference type="InterPro" id="IPR008972">
    <property type="entry name" value="Cupredoxin"/>
</dbReference>
<comment type="catalytic activity">
    <reaction evidence="17">
        <text>4 Fe(II)-[cytochrome c] + O2 + 8 H(+)(in) = 4 Fe(III)-[cytochrome c] + 2 H2O + 4 H(+)(out)</text>
        <dbReference type="Rhea" id="RHEA:11436"/>
        <dbReference type="Rhea" id="RHEA-COMP:10350"/>
        <dbReference type="Rhea" id="RHEA-COMP:14399"/>
        <dbReference type="ChEBI" id="CHEBI:15377"/>
        <dbReference type="ChEBI" id="CHEBI:15378"/>
        <dbReference type="ChEBI" id="CHEBI:15379"/>
        <dbReference type="ChEBI" id="CHEBI:29033"/>
        <dbReference type="ChEBI" id="CHEBI:29034"/>
        <dbReference type="EC" id="7.1.1.9"/>
    </reaction>
    <physiologicalReaction direction="left-to-right" evidence="17">
        <dbReference type="Rhea" id="RHEA:11437"/>
    </physiologicalReaction>
</comment>
<dbReference type="PRINTS" id="PR01166">
    <property type="entry name" value="CYCOXIDASEII"/>
</dbReference>
<dbReference type="GO" id="GO:0042773">
    <property type="term" value="P:ATP synthesis coupled electron transport"/>
    <property type="evidence" value="ECO:0007669"/>
    <property type="project" value="TreeGrafter"/>
</dbReference>
<proteinExistence type="inferred from homology"/>
<accession>A0A172QHD9</accession>
<keyword evidence="8 18" id="KW-0479">Metal-binding</keyword>
<dbReference type="InterPro" id="IPR014222">
    <property type="entry name" value="Cyt_c_oxidase_su2"/>
</dbReference>
<dbReference type="GO" id="GO:0004129">
    <property type="term" value="F:cytochrome-c oxidase activity"/>
    <property type="evidence" value="ECO:0007669"/>
    <property type="project" value="UniProtKB-EC"/>
</dbReference>
<dbReference type="PROSITE" id="PS50999">
    <property type="entry name" value="COX2_TM"/>
    <property type="match status" value="1"/>
</dbReference>
<dbReference type="PANTHER" id="PTHR22888:SF9">
    <property type="entry name" value="CYTOCHROME C OXIDASE SUBUNIT 2"/>
    <property type="match status" value="1"/>
</dbReference>
<evidence type="ECO:0000256" key="3">
    <source>
        <dbReference type="ARBA" id="ARBA00011164"/>
    </source>
</evidence>
<dbReference type="PROSITE" id="PS00078">
    <property type="entry name" value="COX2"/>
    <property type="match status" value="1"/>
</dbReference>
<keyword evidence="6 18" id="KW-0679">Respiratory chain</keyword>
<evidence type="ECO:0000256" key="7">
    <source>
        <dbReference type="ARBA" id="ARBA00022692"/>
    </source>
</evidence>
<evidence type="ECO:0000259" key="21">
    <source>
        <dbReference type="PROSITE" id="PS50999"/>
    </source>
</evidence>
<evidence type="ECO:0000256" key="13">
    <source>
        <dbReference type="ARBA" id="ARBA00022989"/>
    </source>
</evidence>
<dbReference type="FunFam" id="2.60.40.420:FF:000001">
    <property type="entry name" value="Cytochrome c oxidase subunit 2"/>
    <property type="match status" value="1"/>
</dbReference>
<dbReference type="GO" id="GO:0016491">
    <property type="term" value="F:oxidoreductase activity"/>
    <property type="evidence" value="ECO:0007669"/>
    <property type="project" value="InterPro"/>
</dbReference>
<evidence type="ECO:0000256" key="9">
    <source>
        <dbReference type="ARBA" id="ARBA00022792"/>
    </source>
</evidence>
<protein>
    <recommendedName>
        <fullName evidence="4 18">Cytochrome c oxidase subunit 2</fullName>
    </recommendedName>
</protein>
<comment type="subcellular location">
    <subcellularLocation>
        <location evidence="1 18">Mitochondrion inner membrane</location>
        <topology evidence="1 18">Multi-pass membrane protein</topology>
    </subcellularLocation>
</comment>
<evidence type="ECO:0000256" key="10">
    <source>
        <dbReference type="ARBA" id="ARBA00022842"/>
    </source>
</evidence>
<dbReference type="PANTHER" id="PTHR22888">
    <property type="entry name" value="CYTOCHROME C OXIDASE, SUBUNIT II"/>
    <property type="match status" value="1"/>
</dbReference>
<evidence type="ECO:0000256" key="18">
    <source>
        <dbReference type="RuleBase" id="RU000457"/>
    </source>
</evidence>
<dbReference type="InterPro" id="IPR002429">
    <property type="entry name" value="CcO_II-like_C"/>
</dbReference>
<comment type="function">
    <text evidence="18">Component of the cytochrome c oxidase, the last enzyme in the mitochondrial electron transport chain which drives oxidative phosphorylation. The respiratory chain contains 3 multisubunit complexes succinate dehydrogenase (complex II, CII), ubiquinol-cytochrome c oxidoreductase (cytochrome b-c1 complex, complex III, CIII) and cytochrome c oxidase (complex IV, CIV), that cooperate to transfer electrons derived from NADH and succinate to molecular oxygen, creating an electrochemical gradient over the inner membrane that drives transmembrane transport and the ATP synthase. Cytochrome c oxidase is the component of the respiratory chain that catalyzes the reduction of oxygen to water. Electrons originating from reduced cytochrome c in the intermembrane space (IMS) are transferred via the dinuclear copper A center (CU(A)) of subunit 2 and heme A of subunit 1 to the active site in subunit 1, a binuclear center (BNC) formed by heme A3 and copper B (CU(B)). The BNC reduces molecular oxygen to 2 water molecules using 4 electrons from cytochrome c in the IMS and 4 protons from the mitochondrial matrix.</text>
</comment>
<dbReference type="GO" id="GO:0005507">
    <property type="term" value="F:copper ion binding"/>
    <property type="evidence" value="ECO:0007669"/>
    <property type="project" value="InterPro"/>
</dbReference>
<dbReference type="InterPro" id="IPR045187">
    <property type="entry name" value="CcO_II"/>
</dbReference>
<keyword evidence="5 18" id="KW-0813">Transport</keyword>
<evidence type="ECO:0000256" key="11">
    <source>
        <dbReference type="ARBA" id="ARBA00022967"/>
    </source>
</evidence>
<dbReference type="PROSITE" id="PS50857">
    <property type="entry name" value="COX2_CUA"/>
    <property type="match status" value="1"/>
</dbReference>
<sequence>MPVHASLYFQDSASPSMEQLTFFHDLTFSILCAIITLVGMSMLIAASFKLIDRSLLQSQSIEIIWTVMPVGILMLIALPSLQVLYLLDDPFMPSLSLKAVGHQWFWSYEYSDFPELQFDSYLMEASESQSQPRLLGADNTTVLPTNSQIRVVATASDVIHAWAVPALGVKADAVPGRLNQLMFLIKRPGLFYGQCSEICGANHSFMPIVVEACPMESFISWVSSKN</sequence>
<feature type="transmembrane region" description="Helical" evidence="19">
    <location>
        <begin position="26"/>
        <end position="51"/>
    </location>
</feature>
<dbReference type="InterPro" id="IPR001505">
    <property type="entry name" value="Copper_CuA"/>
</dbReference>
<evidence type="ECO:0000313" key="22">
    <source>
        <dbReference type="EMBL" id="AND97109.1"/>
    </source>
</evidence>
<reference evidence="22" key="1">
    <citation type="submission" date="2016-03" db="EMBL/GenBank/DDBJ databases">
        <title>Comparative mitogenomic analyses of three North American stygobiont amphipods of the genus Stygobromus (Crustacea: Amphipoda).</title>
        <authorList>
            <person name="Aunins A.W."/>
            <person name="King T.L."/>
            <person name="Hobson C.S."/>
            <person name="Nelms D.L."/>
        </authorList>
    </citation>
    <scope>NUCLEOTIDE SEQUENCE</scope>
</reference>
<feature type="domain" description="Cytochrome oxidase subunit II copper A binding" evidence="20">
    <location>
        <begin position="92"/>
        <end position="224"/>
    </location>
</feature>
<comment type="similarity">
    <text evidence="2 18">Belongs to the cytochrome c oxidase subunit 2 family.</text>
</comment>
<evidence type="ECO:0000256" key="14">
    <source>
        <dbReference type="ARBA" id="ARBA00023008"/>
    </source>
</evidence>
<gene>
    <name evidence="22" type="primary">cox2</name>
</gene>
<keyword evidence="14 18" id="KW-0186">Copper</keyword>
<evidence type="ECO:0000256" key="4">
    <source>
        <dbReference type="ARBA" id="ARBA00015946"/>
    </source>
</evidence>
<dbReference type="GO" id="GO:0005743">
    <property type="term" value="C:mitochondrial inner membrane"/>
    <property type="evidence" value="ECO:0007669"/>
    <property type="project" value="UniProtKB-SubCell"/>
</dbReference>
<dbReference type="Pfam" id="PF00116">
    <property type="entry name" value="COX2"/>
    <property type="match status" value="1"/>
</dbReference>
<name>A0A172QHD9_9CRUS</name>
<evidence type="ECO:0000256" key="15">
    <source>
        <dbReference type="ARBA" id="ARBA00023128"/>
    </source>
</evidence>
<comment type="subunit">
    <text evidence="3">Component of the cytochrome c oxidase (complex IV, CIV), a multisubunit enzyme composed of a catalytic core of 3 subunits and several supernumerary subunits. The complex exists as a monomer or a dimer and forms supercomplexes (SCs) in the inner mitochondrial membrane with ubiquinol-cytochrome c oxidoreductase (cytochrome b-c1 complex, complex III, CIII).</text>
</comment>
<dbReference type="InterPro" id="IPR036257">
    <property type="entry name" value="Cyt_c_oxidase_su2_TM_sf"/>
</dbReference>
<dbReference type="AlphaFoldDB" id="A0A172QHD9"/>
<keyword evidence="13 19" id="KW-1133">Transmembrane helix</keyword>
<geneLocation type="mitochondrion" evidence="22"/>
<dbReference type="SUPFAM" id="SSF49503">
    <property type="entry name" value="Cupredoxins"/>
    <property type="match status" value="1"/>
</dbReference>
<keyword evidence="15 18" id="KW-0496">Mitochondrion</keyword>
<keyword evidence="16 18" id="KW-0472">Membrane</keyword>
<evidence type="ECO:0000256" key="19">
    <source>
        <dbReference type="SAM" id="Phobius"/>
    </source>
</evidence>
<keyword evidence="10" id="KW-0460">Magnesium</keyword>
<evidence type="ECO:0000256" key="16">
    <source>
        <dbReference type="ARBA" id="ARBA00023136"/>
    </source>
</evidence>
<evidence type="ECO:0000256" key="12">
    <source>
        <dbReference type="ARBA" id="ARBA00022982"/>
    </source>
</evidence>
<dbReference type="SUPFAM" id="SSF81464">
    <property type="entry name" value="Cytochrome c oxidase subunit II-like, transmembrane region"/>
    <property type="match status" value="1"/>
</dbReference>
<dbReference type="InterPro" id="IPR034210">
    <property type="entry name" value="CcO_II_C"/>
</dbReference>
<dbReference type="InterPro" id="IPR011759">
    <property type="entry name" value="Cyt_c_oxidase_su2_TM_dom"/>
</dbReference>
<organism evidence="22">
    <name type="scientific">Stygobromus foliatus</name>
    <dbReference type="NCBI Taxonomy" id="1678291"/>
    <lineage>
        <taxon>Eukaryota</taxon>
        <taxon>Metazoa</taxon>
        <taxon>Ecdysozoa</taxon>
        <taxon>Arthropoda</taxon>
        <taxon>Crustacea</taxon>
        <taxon>Multicrustacea</taxon>
        <taxon>Malacostraca</taxon>
        <taxon>Eumalacostraca</taxon>
        <taxon>Peracarida</taxon>
        <taxon>Amphipoda</taxon>
        <taxon>Senticaudata</taxon>
        <taxon>Gammarida</taxon>
        <taxon>Crangonyctidira</taxon>
        <taxon>Crangonyctoidea</taxon>
        <taxon>Crangonyctidae</taxon>
        <taxon>Stygobromus</taxon>
    </lineage>
</organism>
<dbReference type="NCBIfam" id="TIGR02866">
    <property type="entry name" value="CoxB"/>
    <property type="match status" value="1"/>
</dbReference>
<comment type="cofactor">
    <cofactor evidence="18">
        <name>Cu cation</name>
        <dbReference type="ChEBI" id="CHEBI:23378"/>
    </cofactor>
    <text evidence="18">Binds a copper A center.</text>
</comment>
<feature type="domain" description="Cytochrome oxidase subunit II transmembrane region profile" evidence="21">
    <location>
        <begin position="1"/>
        <end position="91"/>
    </location>
</feature>
<dbReference type="CDD" id="cd13912">
    <property type="entry name" value="CcO_II_C"/>
    <property type="match status" value="1"/>
</dbReference>
<dbReference type="Gene3D" id="2.60.40.420">
    <property type="entry name" value="Cupredoxins - blue copper proteins"/>
    <property type="match status" value="1"/>
</dbReference>
<feature type="transmembrane region" description="Helical" evidence="19">
    <location>
        <begin position="63"/>
        <end position="87"/>
    </location>
</feature>
<evidence type="ECO:0000256" key="17">
    <source>
        <dbReference type="ARBA" id="ARBA00049512"/>
    </source>
</evidence>
<evidence type="ECO:0000256" key="2">
    <source>
        <dbReference type="ARBA" id="ARBA00007866"/>
    </source>
</evidence>
<keyword evidence="11" id="KW-1278">Translocase</keyword>
<dbReference type="Pfam" id="PF02790">
    <property type="entry name" value="COX2_TM"/>
    <property type="match status" value="1"/>
</dbReference>
<evidence type="ECO:0000259" key="20">
    <source>
        <dbReference type="PROSITE" id="PS50857"/>
    </source>
</evidence>
<keyword evidence="12 18" id="KW-0249">Electron transport</keyword>
<evidence type="ECO:0000256" key="5">
    <source>
        <dbReference type="ARBA" id="ARBA00022448"/>
    </source>
</evidence>
<keyword evidence="9 18" id="KW-0999">Mitochondrion inner membrane</keyword>
<evidence type="ECO:0000256" key="6">
    <source>
        <dbReference type="ARBA" id="ARBA00022660"/>
    </source>
</evidence>
<keyword evidence="7 18" id="KW-0812">Transmembrane</keyword>
<dbReference type="Gene3D" id="1.10.287.90">
    <property type="match status" value="1"/>
</dbReference>
<evidence type="ECO:0000256" key="8">
    <source>
        <dbReference type="ARBA" id="ARBA00022723"/>
    </source>
</evidence>